<keyword evidence="3" id="KW-1185">Reference proteome</keyword>
<sequence>MKRLIKASDLEGLTVEITPYSNEDDKYGHFESYGINATLDGQRVGFLNLFVYQDYVGGEISRQFEGQKVEKMLYFDDFEVDSNQRGKGIANEILKKLGELYREKFSGWPMFNMYINPVAEYAVINAIAQGWLPEEAFIEEYQLRGSAYFGAEDQIIDLRNKLPEEYQHLFVPKRD</sequence>
<proteinExistence type="predicted"/>
<dbReference type="GeneID" id="18563722"/>
<dbReference type="Proteomes" id="UP000009273">
    <property type="component" value="Segment"/>
</dbReference>
<dbReference type="Pfam" id="PF00583">
    <property type="entry name" value="Acetyltransf_1"/>
    <property type="match status" value="1"/>
</dbReference>
<feature type="domain" description="N-acetyltransferase" evidence="1">
    <location>
        <begin position="30"/>
        <end position="104"/>
    </location>
</feature>
<gene>
    <name evidence="2" type="primary">508</name>
    <name evidence="2" type="ORF">G_508</name>
</gene>
<dbReference type="Gene3D" id="3.40.630.30">
    <property type="match status" value="1"/>
</dbReference>
<reference evidence="2 3" key="1">
    <citation type="submission" date="2011-09" db="EMBL/GenBank/DDBJ databases">
        <authorList>
            <person name="Pope W.H."/>
            <person name="Pedulla M.L."/>
            <person name="Ford M.E."/>
            <person name="Peebles C.L."/>
            <person name="Hatfull G.H."/>
            <person name="Hendrix R.W."/>
        </authorList>
    </citation>
    <scope>NUCLEOTIDE SEQUENCE [LARGE SCALE GENOMIC DNA]</scope>
    <source>
        <strain evidence="2">G</strain>
    </source>
</reference>
<dbReference type="InterPro" id="IPR016181">
    <property type="entry name" value="Acyl_CoA_acyltransferase"/>
</dbReference>
<dbReference type="InterPro" id="IPR000182">
    <property type="entry name" value="GNAT_dom"/>
</dbReference>
<dbReference type="KEGG" id="vg:18563722"/>
<dbReference type="SUPFAM" id="SSF55729">
    <property type="entry name" value="Acyl-CoA N-acyltransferases (Nat)"/>
    <property type="match status" value="1"/>
</dbReference>
<dbReference type="EMBL" id="JN638751">
    <property type="protein sequence ID" value="AEO93766.1"/>
    <property type="molecule type" value="Genomic_DNA"/>
</dbReference>
<dbReference type="RefSeq" id="YP_009015811.1">
    <property type="nucleotide sequence ID" value="NC_023719.1"/>
</dbReference>
<evidence type="ECO:0000259" key="1">
    <source>
        <dbReference type="Pfam" id="PF00583"/>
    </source>
</evidence>
<dbReference type="GO" id="GO:0016747">
    <property type="term" value="F:acyltransferase activity, transferring groups other than amino-acyl groups"/>
    <property type="evidence" value="ECO:0007669"/>
    <property type="project" value="InterPro"/>
</dbReference>
<protein>
    <submittedName>
        <fullName evidence="2">Gp508</fullName>
    </submittedName>
</protein>
<evidence type="ECO:0000313" key="3">
    <source>
        <dbReference type="Proteomes" id="UP000009273"/>
    </source>
</evidence>
<evidence type="ECO:0000313" key="2">
    <source>
        <dbReference type="EMBL" id="AEO93766.1"/>
    </source>
</evidence>
<name>G3MAP9_9CAUD</name>
<accession>G3MAP9</accession>
<organism evidence="2 3">
    <name type="scientific">Bacillus phage G</name>
    <dbReference type="NCBI Taxonomy" id="2884420"/>
    <lineage>
        <taxon>Viruses</taxon>
        <taxon>Duplodnaviria</taxon>
        <taxon>Heunggongvirae</taxon>
        <taxon>Uroviricota</taxon>
        <taxon>Caudoviricetes</taxon>
        <taxon>Donellivirus</taxon>
        <taxon>Donellivirus gee</taxon>
    </lineage>
</organism>